<evidence type="ECO:0000259" key="4">
    <source>
        <dbReference type="Pfam" id="PF04586"/>
    </source>
</evidence>
<dbReference type="RefSeq" id="WP_283705244.1">
    <property type="nucleotide sequence ID" value="NZ_CATNXU010000001.1"/>
</dbReference>
<keyword evidence="1" id="KW-1188">Viral release from host cell</keyword>
<proteinExistence type="predicted"/>
<dbReference type="InterPro" id="IPR054613">
    <property type="entry name" value="Peptidase_S78_dom"/>
</dbReference>
<dbReference type="Proteomes" id="UP000855421">
    <property type="component" value="Unassembled WGS sequence"/>
</dbReference>
<evidence type="ECO:0000313" key="5">
    <source>
        <dbReference type="EMBL" id="HAT4299050.1"/>
    </source>
</evidence>
<dbReference type="Pfam" id="PF04586">
    <property type="entry name" value="Peptidase_S78"/>
    <property type="match status" value="1"/>
</dbReference>
<keyword evidence="2 5" id="KW-0645">Protease</keyword>
<dbReference type="GO" id="GO:0006508">
    <property type="term" value="P:proteolysis"/>
    <property type="evidence" value="ECO:0007669"/>
    <property type="project" value="UniProtKB-KW"/>
</dbReference>
<evidence type="ECO:0000256" key="3">
    <source>
        <dbReference type="ARBA" id="ARBA00022801"/>
    </source>
</evidence>
<sequence>MKIELREDSVLLEGYINVTARESKVLTDFDGSKFIEIIEPKTFNRALEKSDKVVMLLNHDWSKQIGTRDENVELFEDNIGLFFRANISDSETIELAKANRLVGCSFGFLKPKYSKREFRGGFERRYIENLNLLEVSILSDKKNPAYSGCSVYKRDDDENIYTRMFNEPTEQKVEEKVDYSILDNEIWLLKNK</sequence>
<evidence type="ECO:0000313" key="6">
    <source>
        <dbReference type="Proteomes" id="UP000855421"/>
    </source>
</evidence>
<dbReference type="EMBL" id="DACTBT010000018">
    <property type="protein sequence ID" value="HAT4299050.1"/>
    <property type="molecule type" value="Genomic_DNA"/>
</dbReference>
<feature type="domain" description="Prohead serine protease" evidence="4">
    <location>
        <begin position="7"/>
        <end position="152"/>
    </location>
</feature>
<dbReference type="NCBIfam" id="TIGR01543">
    <property type="entry name" value="proheadase_HK97"/>
    <property type="match status" value="1"/>
</dbReference>
<dbReference type="AlphaFoldDB" id="A0AAN5NAY9"/>
<accession>A0AAN5NAY9</accession>
<name>A0AAN5NAY9_CLOPF</name>
<dbReference type="InterPro" id="IPR006433">
    <property type="entry name" value="Prohead_protease"/>
</dbReference>
<reference evidence="5" key="1">
    <citation type="journal article" date="2018" name="Genome Biol.">
        <title>SKESA: strategic k-mer extension for scrupulous assemblies.</title>
        <authorList>
            <person name="Souvorov A."/>
            <person name="Agarwala R."/>
            <person name="Lipman D.J."/>
        </authorList>
    </citation>
    <scope>NUCLEOTIDE SEQUENCE</scope>
    <source>
        <strain evidence="5">C25</strain>
    </source>
</reference>
<comment type="caution">
    <text evidence="5">The sequence shown here is derived from an EMBL/GenBank/DDBJ whole genome shotgun (WGS) entry which is preliminary data.</text>
</comment>
<protein>
    <submittedName>
        <fullName evidence="5">HK97 family phage prohead protease</fullName>
    </submittedName>
</protein>
<reference evidence="5" key="2">
    <citation type="submission" date="2020-07" db="EMBL/GenBank/DDBJ databases">
        <authorList>
            <consortium name="NCBI Pathogen Detection Project"/>
        </authorList>
    </citation>
    <scope>NUCLEOTIDE SEQUENCE</scope>
    <source>
        <strain evidence="5">C25</strain>
    </source>
</reference>
<organism evidence="5 6">
    <name type="scientific">Clostridium perfringens</name>
    <dbReference type="NCBI Taxonomy" id="1502"/>
    <lineage>
        <taxon>Bacteria</taxon>
        <taxon>Bacillati</taxon>
        <taxon>Bacillota</taxon>
        <taxon>Clostridia</taxon>
        <taxon>Eubacteriales</taxon>
        <taxon>Clostridiaceae</taxon>
        <taxon>Clostridium</taxon>
    </lineage>
</organism>
<dbReference type="GO" id="GO:0008233">
    <property type="term" value="F:peptidase activity"/>
    <property type="evidence" value="ECO:0007669"/>
    <property type="project" value="UniProtKB-KW"/>
</dbReference>
<keyword evidence="3" id="KW-0378">Hydrolase</keyword>
<evidence type="ECO:0000256" key="1">
    <source>
        <dbReference type="ARBA" id="ARBA00022612"/>
    </source>
</evidence>
<gene>
    <name evidence="5" type="ORF">I9063_002435</name>
</gene>
<evidence type="ECO:0000256" key="2">
    <source>
        <dbReference type="ARBA" id="ARBA00022670"/>
    </source>
</evidence>